<dbReference type="OrthoDB" id="118105at2759"/>
<protein>
    <submittedName>
        <fullName evidence="4">PiggyBac transposable element-derived protein 4-like</fullName>
    </submittedName>
</protein>
<dbReference type="RefSeq" id="XP_031431802.1">
    <property type="nucleotide sequence ID" value="XM_031575942.2"/>
</dbReference>
<evidence type="ECO:0000259" key="2">
    <source>
        <dbReference type="Pfam" id="PF13843"/>
    </source>
</evidence>
<sequence>MAFASKVYTLDQAVDVCLQTDNEEDNAADSSTGGMSSGEEEELDHLLMNDCGSDQELSDQGEYQPPQDKSSSGSDSENDLGSPLQKRGRGQPHGRGQPRGRRARGRGRGISRSDRARGKCVAPGPVDENKSYDDPDTTNILPPFAPRRPPGNHFPNHTLRRTMTTALDFFRLFFTIEIMNEICTYTNDYGWNLVVSKPYYGNKEGTWSETNPAELGKLIALLIYMGLVKVSSFHRYWSTKTLYHGLWARQIMSRDRFKALMASIHIVDPGQEKDGDKLRKVADFVAKFKAKCQSLYQPTQNISIDERMVKPKHRSGIRQYIKNKPTKFGIKLWVLADSCNGYTCDFDIYAGKNGGQVIGPNGLGYDVVMRLITPLLNQGYHLFFDNFYTSVLLIKDLFGLGTPACGTTCENRQGFPVTMKNGKQWAREKAKGSMRWKRDGCCLAIQWKDNKAVTILSSINNANDFTIVSRKERVGTTWSTINVKQPRVIEMYNQYMNGVDLSDQRLASNNVLRRCMRWWKTLFLHCIDIAVVNSFILFQQHCAENPDSLKRSKNYALLDFREELVRGLAGLEEFGIPPVHRPPSRDPNCFETEHMPTFGPDRKNCKVCYQTQKKEIRVFSFCSATCCQVYLHCTAEKNCFQVWHSKDYHK</sequence>
<feature type="domain" description="PiggyBac transposable element-derived protein" evidence="2">
    <location>
        <begin position="166"/>
        <end position="535"/>
    </location>
</feature>
<dbReference type="Pfam" id="PF13843">
    <property type="entry name" value="DDE_Tnp_1_7"/>
    <property type="match status" value="1"/>
</dbReference>
<name>A0A6P8G8C5_CLUHA</name>
<dbReference type="GeneID" id="116222322"/>
<evidence type="ECO:0000256" key="1">
    <source>
        <dbReference type="SAM" id="MobiDB-lite"/>
    </source>
</evidence>
<keyword evidence="3" id="KW-1185">Reference proteome</keyword>
<dbReference type="KEGG" id="char:116222322"/>
<dbReference type="AlphaFoldDB" id="A0A6P8G8C5"/>
<proteinExistence type="predicted"/>
<feature type="region of interest" description="Disordered" evidence="1">
    <location>
        <begin position="20"/>
        <end position="155"/>
    </location>
</feature>
<feature type="compositionally biased region" description="Basic residues" evidence="1">
    <location>
        <begin position="86"/>
        <end position="109"/>
    </location>
</feature>
<accession>A0A6P8G8C5</accession>
<gene>
    <name evidence="4" type="primary">LOC116222322</name>
</gene>
<dbReference type="Proteomes" id="UP000515152">
    <property type="component" value="Chromosome 11"/>
</dbReference>
<organism evidence="3 4">
    <name type="scientific">Clupea harengus</name>
    <name type="common">Atlantic herring</name>
    <dbReference type="NCBI Taxonomy" id="7950"/>
    <lineage>
        <taxon>Eukaryota</taxon>
        <taxon>Metazoa</taxon>
        <taxon>Chordata</taxon>
        <taxon>Craniata</taxon>
        <taxon>Vertebrata</taxon>
        <taxon>Euteleostomi</taxon>
        <taxon>Actinopterygii</taxon>
        <taxon>Neopterygii</taxon>
        <taxon>Teleostei</taxon>
        <taxon>Clupei</taxon>
        <taxon>Clupeiformes</taxon>
        <taxon>Clupeoidei</taxon>
        <taxon>Clupeidae</taxon>
        <taxon>Clupea</taxon>
    </lineage>
</organism>
<dbReference type="PANTHER" id="PTHR46599">
    <property type="entry name" value="PIGGYBAC TRANSPOSABLE ELEMENT-DERIVED PROTEIN 4"/>
    <property type="match status" value="1"/>
</dbReference>
<evidence type="ECO:0000313" key="3">
    <source>
        <dbReference type="Proteomes" id="UP000515152"/>
    </source>
</evidence>
<dbReference type="PANTHER" id="PTHR46599:SF3">
    <property type="entry name" value="PIGGYBAC TRANSPOSABLE ELEMENT-DERIVED PROTEIN 4"/>
    <property type="match status" value="1"/>
</dbReference>
<reference evidence="4" key="1">
    <citation type="submission" date="2025-08" db="UniProtKB">
        <authorList>
            <consortium name="RefSeq"/>
        </authorList>
    </citation>
    <scope>IDENTIFICATION</scope>
</reference>
<evidence type="ECO:0000313" key="4">
    <source>
        <dbReference type="RefSeq" id="XP_031431802.1"/>
    </source>
</evidence>
<dbReference type="InterPro" id="IPR029526">
    <property type="entry name" value="PGBD"/>
</dbReference>